<organism evidence="1 2">
    <name type="scientific">Magnetofaba australis IT-1</name>
    <dbReference type="NCBI Taxonomy" id="1434232"/>
    <lineage>
        <taxon>Bacteria</taxon>
        <taxon>Pseudomonadati</taxon>
        <taxon>Pseudomonadota</taxon>
        <taxon>Magnetococcia</taxon>
        <taxon>Magnetococcales</taxon>
        <taxon>Magnetococcaceae</taxon>
        <taxon>Magnetofaba</taxon>
    </lineage>
</organism>
<evidence type="ECO:0008006" key="3">
    <source>
        <dbReference type="Google" id="ProtNLM"/>
    </source>
</evidence>
<dbReference type="AlphaFoldDB" id="A0A1Y2K2E4"/>
<accession>A0A1Y2K2E4</accession>
<protein>
    <recommendedName>
        <fullName evidence="3">Cytochrome c domain-containing protein</fullName>
    </recommendedName>
</protein>
<dbReference type="STRING" id="1434232.MAIT1_01871"/>
<dbReference type="Gene3D" id="1.10.760.10">
    <property type="entry name" value="Cytochrome c-like domain"/>
    <property type="match status" value="1"/>
</dbReference>
<gene>
    <name evidence="1" type="ORF">MAIT1_01871</name>
</gene>
<proteinExistence type="predicted"/>
<dbReference type="EMBL" id="LVJN01000020">
    <property type="protein sequence ID" value="OSM01827.1"/>
    <property type="molecule type" value="Genomic_DNA"/>
</dbReference>
<dbReference type="GO" id="GO:0020037">
    <property type="term" value="F:heme binding"/>
    <property type="evidence" value="ECO:0007669"/>
    <property type="project" value="InterPro"/>
</dbReference>
<dbReference type="Proteomes" id="UP000194003">
    <property type="component" value="Unassembled WGS sequence"/>
</dbReference>
<keyword evidence="2" id="KW-1185">Reference proteome</keyword>
<sequence>MALFQLTDWMQRMGVNVMSQNRMGRRATPVLSLLAATALLALGATQLRAEDAASGSSDSVAQGKALYAEGCMTGCHAARFGGDATKIFTRTDRKKNDIKAMAAMVSFCANQLNTGWFPEDEAMVTEYLNTEFYHLTK</sequence>
<reference evidence="1 2" key="1">
    <citation type="journal article" date="2016" name="BMC Genomics">
        <title>Combined genomic and structural analyses of a cultured magnetotactic bacterium reveals its niche adaptation to a dynamic environment.</title>
        <authorList>
            <person name="Araujo A.C."/>
            <person name="Morillo V."/>
            <person name="Cypriano J."/>
            <person name="Teixeira L.C."/>
            <person name="Leao P."/>
            <person name="Lyra S."/>
            <person name="Almeida L.G."/>
            <person name="Bazylinski D.A."/>
            <person name="Vasconcellos A.T."/>
            <person name="Abreu F."/>
            <person name="Lins U."/>
        </authorList>
    </citation>
    <scope>NUCLEOTIDE SEQUENCE [LARGE SCALE GENOMIC DNA]</scope>
    <source>
        <strain evidence="1 2">IT-1</strain>
    </source>
</reference>
<evidence type="ECO:0000313" key="1">
    <source>
        <dbReference type="EMBL" id="OSM01827.1"/>
    </source>
</evidence>
<comment type="caution">
    <text evidence="1">The sequence shown here is derived from an EMBL/GenBank/DDBJ whole genome shotgun (WGS) entry which is preliminary data.</text>
</comment>
<evidence type="ECO:0000313" key="2">
    <source>
        <dbReference type="Proteomes" id="UP000194003"/>
    </source>
</evidence>
<dbReference type="InterPro" id="IPR036909">
    <property type="entry name" value="Cyt_c-like_dom_sf"/>
</dbReference>
<name>A0A1Y2K2E4_9PROT</name>
<dbReference type="GO" id="GO:0009055">
    <property type="term" value="F:electron transfer activity"/>
    <property type="evidence" value="ECO:0007669"/>
    <property type="project" value="InterPro"/>
</dbReference>
<dbReference type="SUPFAM" id="SSF46626">
    <property type="entry name" value="Cytochrome c"/>
    <property type="match status" value="1"/>
</dbReference>